<reference evidence="2" key="1">
    <citation type="submission" date="2018-12" db="EMBL/GenBank/DDBJ databases">
        <title>Complete genome sequence of Paenibacillus sp. MBLB1234.</title>
        <authorList>
            <person name="Nam Y.-D."/>
            <person name="Kang J."/>
            <person name="Chung W.-H."/>
            <person name="Park Y.S."/>
        </authorList>
    </citation>
    <scope>NUCLEOTIDE SEQUENCE [LARGE SCALE GENOMIC DNA]</scope>
    <source>
        <strain evidence="2">MBLB1234</strain>
    </source>
</reference>
<evidence type="ECO:0000313" key="2">
    <source>
        <dbReference type="Proteomes" id="UP000270678"/>
    </source>
</evidence>
<accession>A0A3Q9I950</accession>
<dbReference type="AlphaFoldDB" id="A0A3Q9I950"/>
<dbReference type="Proteomes" id="UP000270678">
    <property type="component" value="Chromosome"/>
</dbReference>
<gene>
    <name evidence="1" type="ORF">EI981_13255</name>
</gene>
<keyword evidence="2" id="KW-1185">Reference proteome</keyword>
<dbReference type="OrthoDB" id="2663200at2"/>
<proteinExistence type="predicted"/>
<sequence>MDKSVVQLDLFDLEQPAEKSFKQPVRSPLLNGMYYERSSNRFVSFVQGRRHFEVTPSRCLGDKAWKEKIMRERVI</sequence>
<protein>
    <submittedName>
        <fullName evidence="1">Uncharacterized protein</fullName>
    </submittedName>
</protein>
<dbReference type="EMBL" id="CP034346">
    <property type="protein sequence ID" value="AZS15332.1"/>
    <property type="molecule type" value="Genomic_DNA"/>
</dbReference>
<evidence type="ECO:0000313" key="1">
    <source>
        <dbReference type="EMBL" id="AZS15332.1"/>
    </source>
</evidence>
<dbReference type="KEGG" id="plut:EI981_13255"/>
<name>A0A3Q9I950_9BACL</name>
<dbReference type="RefSeq" id="WP_126998845.1">
    <property type="nucleotide sequence ID" value="NZ_CP034346.1"/>
</dbReference>
<organism evidence="1 2">
    <name type="scientific">Paenibacillus lutimineralis</name>
    <dbReference type="NCBI Taxonomy" id="2707005"/>
    <lineage>
        <taxon>Bacteria</taxon>
        <taxon>Bacillati</taxon>
        <taxon>Bacillota</taxon>
        <taxon>Bacilli</taxon>
        <taxon>Bacillales</taxon>
        <taxon>Paenibacillaceae</taxon>
        <taxon>Paenibacillus</taxon>
    </lineage>
</organism>